<dbReference type="RefSeq" id="WP_315625055.1">
    <property type="nucleotide sequence ID" value="NZ_JAUHMF010000002.1"/>
</dbReference>
<gene>
    <name evidence="1" type="ORF">QYE77_08965</name>
</gene>
<comment type="caution">
    <text evidence="1">The sequence shown here is derived from an EMBL/GenBank/DDBJ whole genome shotgun (WGS) entry which is preliminary data.</text>
</comment>
<reference evidence="1 2" key="1">
    <citation type="submission" date="2023-07" db="EMBL/GenBank/DDBJ databases">
        <title>Novel species of Thermanaerothrix with wide hydrolytic capabilities.</title>
        <authorList>
            <person name="Zayulina K.S."/>
            <person name="Podosokorskaya O.A."/>
            <person name="Elcheninov A.G."/>
        </authorList>
    </citation>
    <scope>NUCLEOTIDE SEQUENCE [LARGE SCALE GENOMIC DNA]</scope>
    <source>
        <strain evidence="1 2">4228-RoL</strain>
    </source>
</reference>
<dbReference type="EMBL" id="JAUHMF010000002">
    <property type="protein sequence ID" value="MDT8898396.1"/>
    <property type="molecule type" value="Genomic_DNA"/>
</dbReference>
<evidence type="ECO:0000313" key="1">
    <source>
        <dbReference type="EMBL" id="MDT8898396.1"/>
    </source>
</evidence>
<organism evidence="1 2">
    <name type="scientific">Thermanaerothrix solaris</name>
    <dbReference type="NCBI Taxonomy" id="3058434"/>
    <lineage>
        <taxon>Bacteria</taxon>
        <taxon>Bacillati</taxon>
        <taxon>Chloroflexota</taxon>
        <taxon>Anaerolineae</taxon>
        <taxon>Anaerolineales</taxon>
        <taxon>Anaerolineaceae</taxon>
        <taxon>Thermanaerothrix</taxon>
    </lineage>
</organism>
<protein>
    <submittedName>
        <fullName evidence="1">Uncharacterized protein</fullName>
    </submittedName>
</protein>
<name>A0ABU3NNI1_9CHLR</name>
<evidence type="ECO:0000313" key="2">
    <source>
        <dbReference type="Proteomes" id="UP001254165"/>
    </source>
</evidence>
<sequence>MDVAFFVLVIFILMGYYTSCLIRAEKKAKEDAERRKEELERRQELNANYYFYQRTHPYNHDGNPFNDLPGASHIYGTDSYFHHHHWGP</sequence>
<keyword evidence="2" id="KW-1185">Reference proteome</keyword>
<accession>A0ABU3NNI1</accession>
<proteinExistence type="predicted"/>
<dbReference type="Proteomes" id="UP001254165">
    <property type="component" value="Unassembled WGS sequence"/>
</dbReference>